<dbReference type="Proteomes" id="UP000178943">
    <property type="component" value="Unassembled WGS sequence"/>
</dbReference>
<dbReference type="NCBIfam" id="TIGR04085">
    <property type="entry name" value="rSAM_more_4Fe4S"/>
    <property type="match status" value="1"/>
</dbReference>
<dbReference type="GO" id="GO:0051539">
    <property type="term" value="F:4 iron, 4 sulfur cluster binding"/>
    <property type="evidence" value="ECO:0007669"/>
    <property type="project" value="UniProtKB-KW"/>
</dbReference>
<keyword evidence="5" id="KW-0408">Iron</keyword>
<keyword evidence="6" id="KW-0411">Iron-sulfur</keyword>
<dbReference type="InterPro" id="IPR058240">
    <property type="entry name" value="rSAM_sf"/>
</dbReference>
<dbReference type="SFLD" id="SFLDG01386">
    <property type="entry name" value="main_SPASM_domain-containing"/>
    <property type="match status" value="1"/>
</dbReference>
<accession>A0A1F5VG55</accession>
<organism evidence="8 9">
    <name type="scientific">Candidatus Fischerbacteria bacterium RBG_13_37_8</name>
    <dbReference type="NCBI Taxonomy" id="1817863"/>
    <lineage>
        <taxon>Bacteria</taxon>
        <taxon>Candidatus Fischeribacteriota</taxon>
    </lineage>
</organism>
<keyword evidence="3" id="KW-0949">S-adenosyl-L-methionine</keyword>
<evidence type="ECO:0000313" key="9">
    <source>
        <dbReference type="Proteomes" id="UP000178943"/>
    </source>
</evidence>
<dbReference type="PIRSF" id="PIRSF037420">
    <property type="entry name" value="PQQ_syn_pqqE"/>
    <property type="match status" value="1"/>
</dbReference>
<dbReference type="PANTHER" id="PTHR11228:SF7">
    <property type="entry name" value="PQQA PEPTIDE CYCLASE"/>
    <property type="match status" value="1"/>
</dbReference>
<evidence type="ECO:0000256" key="4">
    <source>
        <dbReference type="ARBA" id="ARBA00022723"/>
    </source>
</evidence>
<dbReference type="Pfam" id="PF13186">
    <property type="entry name" value="SPASM"/>
    <property type="match status" value="1"/>
</dbReference>
<dbReference type="Gene3D" id="3.20.20.70">
    <property type="entry name" value="Aldolase class I"/>
    <property type="match status" value="1"/>
</dbReference>
<dbReference type="GO" id="GO:0003824">
    <property type="term" value="F:catalytic activity"/>
    <property type="evidence" value="ECO:0007669"/>
    <property type="project" value="InterPro"/>
</dbReference>
<dbReference type="AlphaFoldDB" id="A0A1F5VG55"/>
<protein>
    <recommendedName>
        <fullName evidence="7">Radical SAM core domain-containing protein</fullName>
    </recommendedName>
</protein>
<evidence type="ECO:0000256" key="1">
    <source>
        <dbReference type="ARBA" id="ARBA00001966"/>
    </source>
</evidence>
<comment type="cofactor">
    <cofactor evidence="1">
        <name>[4Fe-4S] cluster</name>
        <dbReference type="ChEBI" id="CHEBI:49883"/>
    </cofactor>
</comment>
<dbReference type="SUPFAM" id="SSF102114">
    <property type="entry name" value="Radical SAM enzymes"/>
    <property type="match status" value="1"/>
</dbReference>
<dbReference type="CDD" id="cd01335">
    <property type="entry name" value="Radical_SAM"/>
    <property type="match status" value="1"/>
</dbReference>
<keyword evidence="2" id="KW-0004">4Fe-4S</keyword>
<proteinExistence type="predicted"/>
<dbReference type="EMBL" id="MFGW01000180">
    <property type="protein sequence ID" value="OGF62386.1"/>
    <property type="molecule type" value="Genomic_DNA"/>
</dbReference>
<dbReference type="SFLD" id="SFLDS00029">
    <property type="entry name" value="Radical_SAM"/>
    <property type="match status" value="1"/>
</dbReference>
<dbReference type="InterPro" id="IPR050377">
    <property type="entry name" value="Radical_SAM_PqqE_MftC-like"/>
</dbReference>
<reference evidence="8 9" key="1">
    <citation type="journal article" date="2016" name="Nat. Commun.">
        <title>Thousands of microbial genomes shed light on interconnected biogeochemical processes in an aquifer system.</title>
        <authorList>
            <person name="Anantharaman K."/>
            <person name="Brown C.T."/>
            <person name="Hug L.A."/>
            <person name="Sharon I."/>
            <person name="Castelle C.J."/>
            <person name="Probst A.J."/>
            <person name="Thomas B.C."/>
            <person name="Singh A."/>
            <person name="Wilkins M.J."/>
            <person name="Karaoz U."/>
            <person name="Brodie E.L."/>
            <person name="Williams K.H."/>
            <person name="Hubbard S.S."/>
            <person name="Banfield J.F."/>
        </authorList>
    </citation>
    <scope>NUCLEOTIDE SEQUENCE [LARGE SCALE GENOMIC DNA]</scope>
</reference>
<sequence length="357" mass="40110">MGELPKQAQPLSAMKAFLLKAFHQCVPLSLQLELTQSCNLKCQFCYSENTMIFLETGAVCKVIDDACTLGSYMLALTGGEPLLHPDFFTIAEHGKKRGYLLIIQTNGIIIDENIAAKIAALAPAVVDISIHGAKAETHEALTLVKGSFDKAINAIKLLKGLECPVRFKIPVTKINQEELEQINQMAESMNCYAVFDPFISPTLKGNTKPLELKPDFSKLSLYIDYSIIDNEGDILQLTPRSLDEVLCGLGRILIAITAAGFIQPCMRVPITLGSIYKDSIIEVWHTNEKLKELRYLKRFTIEKCRNCTLLDFCFVCPGLQLLKHNTFKIPYEEACENAQLRHKKYQESLKEKNEKKY</sequence>
<feature type="domain" description="Radical SAM core" evidence="7">
    <location>
        <begin position="24"/>
        <end position="240"/>
    </location>
</feature>
<dbReference type="InterPro" id="IPR023885">
    <property type="entry name" value="4Fe4S-binding_SPASM_dom"/>
</dbReference>
<dbReference type="PANTHER" id="PTHR11228">
    <property type="entry name" value="RADICAL SAM DOMAIN PROTEIN"/>
    <property type="match status" value="1"/>
</dbReference>
<dbReference type="InterPro" id="IPR017200">
    <property type="entry name" value="PqqE-like"/>
</dbReference>
<dbReference type="PROSITE" id="PS51918">
    <property type="entry name" value="RADICAL_SAM"/>
    <property type="match status" value="1"/>
</dbReference>
<name>A0A1F5VG55_9BACT</name>
<dbReference type="InterPro" id="IPR013785">
    <property type="entry name" value="Aldolase_TIM"/>
</dbReference>
<evidence type="ECO:0000259" key="7">
    <source>
        <dbReference type="PROSITE" id="PS51918"/>
    </source>
</evidence>
<comment type="caution">
    <text evidence="8">The sequence shown here is derived from an EMBL/GenBank/DDBJ whole genome shotgun (WGS) entry which is preliminary data.</text>
</comment>
<gene>
    <name evidence="8" type="ORF">A2Y62_17205</name>
</gene>
<evidence type="ECO:0000256" key="2">
    <source>
        <dbReference type="ARBA" id="ARBA00022485"/>
    </source>
</evidence>
<dbReference type="STRING" id="1817863.A2Y62_17205"/>
<keyword evidence="4" id="KW-0479">Metal-binding</keyword>
<evidence type="ECO:0000313" key="8">
    <source>
        <dbReference type="EMBL" id="OGF62386.1"/>
    </source>
</evidence>
<evidence type="ECO:0000256" key="5">
    <source>
        <dbReference type="ARBA" id="ARBA00023004"/>
    </source>
</evidence>
<evidence type="ECO:0000256" key="3">
    <source>
        <dbReference type="ARBA" id="ARBA00022691"/>
    </source>
</evidence>
<dbReference type="GO" id="GO:0046872">
    <property type="term" value="F:metal ion binding"/>
    <property type="evidence" value="ECO:0007669"/>
    <property type="project" value="UniProtKB-KW"/>
</dbReference>
<dbReference type="InterPro" id="IPR007197">
    <property type="entry name" value="rSAM"/>
</dbReference>
<evidence type="ECO:0000256" key="6">
    <source>
        <dbReference type="ARBA" id="ARBA00023014"/>
    </source>
</evidence>
<dbReference type="Pfam" id="PF04055">
    <property type="entry name" value="Radical_SAM"/>
    <property type="match status" value="1"/>
</dbReference>
<dbReference type="SFLD" id="SFLDG01067">
    <property type="entry name" value="SPASM/twitch_domain_containing"/>
    <property type="match status" value="1"/>
</dbReference>